<protein>
    <submittedName>
        <fullName evidence="2">DUF2065 domain-containing protein</fullName>
    </submittedName>
</protein>
<dbReference type="Pfam" id="PF09838">
    <property type="entry name" value="DUF2065"/>
    <property type="match status" value="1"/>
</dbReference>
<gene>
    <name evidence="2" type="ORF">ENE75_04805</name>
</gene>
<dbReference type="Proteomes" id="UP000288178">
    <property type="component" value="Unassembled WGS sequence"/>
</dbReference>
<dbReference type="PANTHER" id="PTHR38602">
    <property type="entry name" value="INNER MEMBRANE PROTEIN-RELATED"/>
    <property type="match status" value="1"/>
</dbReference>
<comment type="caution">
    <text evidence="2">The sequence shown here is derived from an EMBL/GenBank/DDBJ whole genome shotgun (WGS) entry which is preliminary data.</text>
</comment>
<dbReference type="RefSeq" id="WP_128196114.1">
    <property type="nucleotide sequence ID" value="NZ_SACT01000001.1"/>
</dbReference>
<dbReference type="AlphaFoldDB" id="A0A437K1K9"/>
<name>A0A437K1K9_9BURK</name>
<organism evidence="2 3">
    <name type="scientific">Rubrivivax albus</name>
    <dbReference type="NCBI Taxonomy" id="2499835"/>
    <lineage>
        <taxon>Bacteria</taxon>
        <taxon>Pseudomonadati</taxon>
        <taxon>Pseudomonadota</taxon>
        <taxon>Betaproteobacteria</taxon>
        <taxon>Burkholderiales</taxon>
        <taxon>Sphaerotilaceae</taxon>
        <taxon>Rubrivivax</taxon>
    </lineage>
</organism>
<dbReference type="OrthoDB" id="9182237at2"/>
<reference evidence="2 3" key="1">
    <citation type="submission" date="2019-01" db="EMBL/GenBank/DDBJ databases">
        <authorList>
            <person name="Chen W.-M."/>
        </authorList>
    </citation>
    <scope>NUCLEOTIDE SEQUENCE [LARGE SCALE GENOMIC DNA]</scope>
    <source>
        <strain evidence="2 3">ICH-3</strain>
    </source>
</reference>
<evidence type="ECO:0000313" key="3">
    <source>
        <dbReference type="Proteomes" id="UP000288178"/>
    </source>
</evidence>
<keyword evidence="1" id="KW-1133">Transmembrane helix</keyword>
<keyword evidence="1" id="KW-0472">Membrane</keyword>
<feature type="transmembrane region" description="Helical" evidence="1">
    <location>
        <begin position="44"/>
        <end position="60"/>
    </location>
</feature>
<sequence>MGDALLGALALMLVFEGLLPLINPRGWRSVFERVLQMNDGQIRFIGLFSVGLGLLLLLIWR</sequence>
<dbReference type="PANTHER" id="PTHR38602:SF1">
    <property type="entry name" value="INNER MEMBRANE PROTEIN"/>
    <property type="match status" value="1"/>
</dbReference>
<dbReference type="EMBL" id="SACT01000001">
    <property type="protein sequence ID" value="RVT54180.1"/>
    <property type="molecule type" value="Genomic_DNA"/>
</dbReference>
<accession>A0A437K1K9</accession>
<proteinExistence type="predicted"/>
<evidence type="ECO:0000256" key="1">
    <source>
        <dbReference type="SAM" id="Phobius"/>
    </source>
</evidence>
<keyword evidence="1" id="KW-0812">Transmembrane</keyword>
<dbReference type="InterPro" id="IPR019201">
    <property type="entry name" value="DUF2065"/>
</dbReference>
<evidence type="ECO:0000313" key="2">
    <source>
        <dbReference type="EMBL" id="RVT54180.1"/>
    </source>
</evidence>
<keyword evidence="3" id="KW-1185">Reference proteome</keyword>